<evidence type="ECO:0000259" key="1">
    <source>
        <dbReference type="Pfam" id="PF18864"/>
    </source>
</evidence>
<protein>
    <recommendedName>
        <fullName evidence="1">AbiTii domain-containing protein</fullName>
    </recommendedName>
</protein>
<organism evidence="2 3">
    <name type="scientific">Shinella pollutisoli</name>
    <dbReference type="NCBI Taxonomy" id="2250594"/>
    <lineage>
        <taxon>Bacteria</taxon>
        <taxon>Pseudomonadati</taxon>
        <taxon>Pseudomonadota</taxon>
        <taxon>Alphaproteobacteria</taxon>
        <taxon>Hyphomicrobiales</taxon>
        <taxon>Rhizobiaceae</taxon>
        <taxon>Shinella</taxon>
    </lineage>
</organism>
<comment type="caution">
    <text evidence="2">The sequence shown here is derived from an EMBL/GenBank/DDBJ whole genome shotgun (WGS) entry which is preliminary data.</text>
</comment>
<reference evidence="3" key="1">
    <citation type="journal article" date="2019" name="Int. J. Syst. Evol. Microbiol.">
        <title>The Global Catalogue of Microorganisms (GCM) 10K type strain sequencing project: providing services to taxonomists for standard genome sequencing and annotation.</title>
        <authorList>
            <consortium name="The Broad Institute Genomics Platform"/>
            <consortium name="The Broad Institute Genome Sequencing Center for Infectious Disease"/>
            <person name="Wu L."/>
            <person name="Ma J."/>
        </authorList>
    </citation>
    <scope>NUCLEOTIDE SEQUENCE [LARGE SCALE GENOMIC DNA]</scope>
    <source>
        <strain evidence="3">KCTC 52677</strain>
    </source>
</reference>
<feature type="domain" description="AbiTii" evidence="1">
    <location>
        <begin position="2"/>
        <end position="185"/>
    </location>
</feature>
<sequence length="303" mass="32975">MSILRDIQAAILQENPDLGTILLKLRLLASRLGSEPLEDWVKYEAEGYPRDIEVPTYRIVSVSYTGSWSGPFGGGISNAPIPPYLIEKHAGEHWTRHRVRESIAGVQEMASKDHDLGLNSSNLILMLQGKVYEDYACNAVSGNISIFAVREIVQAVRARILELTIELEKRLPQAVEVTLQSVIEKTPESAATVTQIFNQTIHGNVTHVTATDNAHVSLAITAGDNASMVSELIKAGLSEPAAKEITEIVASEKPDNADQPLGRKALDWIKKNTPKAAGSAWKIGSAVATDLLKEAALKYYGLK</sequence>
<evidence type="ECO:0000313" key="3">
    <source>
        <dbReference type="Proteomes" id="UP001595377"/>
    </source>
</evidence>
<dbReference type="EMBL" id="JBHRSP010000022">
    <property type="protein sequence ID" value="MFC3074181.1"/>
    <property type="molecule type" value="Genomic_DNA"/>
</dbReference>
<dbReference type="InterPro" id="IPR041304">
    <property type="entry name" value="AbiTii"/>
</dbReference>
<name>A0ABV7DI13_9HYPH</name>
<keyword evidence="3" id="KW-1185">Reference proteome</keyword>
<evidence type="ECO:0000313" key="2">
    <source>
        <dbReference type="EMBL" id="MFC3074181.1"/>
    </source>
</evidence>
<gene>
    <name evidence="2" type="ORF">ACFOHH_13805</name>
</gene>
<accession>A0ABV7DI13</accession>
<proteinExistence type="predicted"/>
<dbReference type="Pfam" id="PF18864">
    <property type="entry name" value="AbiTii"/>
    <property type="match status" value="1"/>
</dbReference>
<dbReference type="Proteomes" id="UP001595377">
    <property type="component" value="Unassembled WGS sequence"/>
</dbReference>
<dbReference type="RefSeq" id="WP_257316898.1">
    <property type="nucleotide sequence ID" value="NZ_JANFDG010000023.1"/>
</dbReference>